<dbReference type="EnsemblPlants" id="LPERR06G03830.1">
    <property type="protein sequence ID" value="LPERR06G03830.1"/>
    <property type="gene ID" value="LPERR06G03830"/>
</dbReference>
<dbReference type="GO" id="GO:0003756">
    <property type="term" value="F:protein disulfide isomerase activity"/>
    <property type="evidence" value="ECO:0007669"/>
    <property type="project" value="UniProtKB-EC"/>
</dbReference>
<reference evidence="15" key="3">
    <citation type="submission" date="2015-04" db="UniProtKB">
        <authorList>
            <consortium name="EnsemblPlants"/>
        </authorList>
    </citation>
    <scope>IDENTIFICATION</scope>
</reference>
<comment type="function">
    <text evidence="12">Acts as a protein-folding catalyst that interacts with nascent polypeptides to catalyze the formation, isomerization, and reduction or oxidation of disulfide bonds. May play a role in storage protein biogenesis.</text>
</comment>
<comment type="similarity">
    <text evidence="3">Belongs to the protein disulfide isomerase family.</text>
</comment>
<keyword evidence="5 13" id="KW-0732">Signal</keyword>
<dbReference type="FunFam" id="3.40.30.10:FF:000134">
    <property type="entry name" value="Protein disulfide-isomerase"/>
    <property type="match status" value="1"/>
</dbReference>
<comment type="subcellular location">
    <subcellularLocation>
        <location evidence="2">Endoplasmic reticulum lumen</location>
    </subcellularLocation>
</comment>
<feature type="domain" description="Thioredoxin" evidence="14">
    <location>
        <begin position="54"/>
        <end position="201"/>
    </location>
</feature>
<evidence type="ECO:0000259" key="14">
    <source>
        <dbReference type="PROSITE" id="PS51352"/>
    </source>
</evidence>
<dbReference type="CDD" id="cd02982">
    <property type="entry name" value="PDI_b'_family"/>
    <property type="match status" value="1"/>
</dbReference>
<dbReference type="InterPro" id="IPR036249">
    <property type="entry name" value="Thioredoxin-like_sf"/>
</dbReference>
<dbReference type="Pfam" id="PF00085">
    <property type="entry name" value="Thioredoxin"/>
    <property type="match status" value="2"/>
</dbReference>
<feature type="domain" description="Thioredoxin" evidence="14">
    <location>
        <begin position="392"/>
        <end position="521"/>
    </location>
</feature>
<dbReference type="Pfam" id="PF13848">
    <property type="entry name" value="Thioredoxin_6"/>
    <property type="match status" value="1"/>
</dbReference>
<feature type="chain" id="PRO_5002348984" description="protein disulfide-isomerase" evidence="13">
    <location>
        <begin position="24"/>
        <end position="538"/>
    </location>
</feature>
<keyword evidence="11" id="KW-0676">Redox-active center</keyword>
<keyword evidence="16" id="KW-1185">Reference proteome</keyword>
<dbReference type="FunFam" id="3.40.30.10:FF:000204">
    <property type="entry name" value="Protein disulfide isomerase-like 1-6"/>
    <property type="match status" value="1"/>
</dbReference>
<accession>A0A0D9WM85</accession>
<evidence type="ECO:0000256" key="11">
    <source>
        <dbReference type="ARBA" id="ARBA00023284"/>
    </source>
</evidence>
<comment type="catalytic activity">
    <reaction evidence="1">
        <text>Catalyzes the rearrangement of -S-S- bonds in proteins.</text>
        <dbReference type="EC" id="5.3.4.1"/>
    </reaction>
</comment>
<dbReference type="GO" id="GO:0034976">
    <property type="term" value="P:response to endoplasmic reticulum stress"/>
    <property type="evidence" value="ECO:0007669"/>
    <property type="project" value="TreeGrafter"/>
</dbReference>
<dbReference type="FunFam" id="3.40.30.10:FF:000201">
    <property type="entry name" value="Protein disulfide isomerase-like 1-5"/>
    <property type="match status" value="1"/>
</dbReference>
<organism evidence="15 16">
    <name type="scientific">Leersia perrieri</name>
    <dbReference type="NCBI Taxonomy" id="77586"/>
    <lineage>
        <taxon>Eukaryota</taxon>
        <taxon>Viridiplantae</taxon>
        <taxon>Streptophyta</taxon>
        <taxon>Embryophyta</taxon>
        <taxon>Tracheophyta</taxon>
        <taxon>Spermatophyta</taxon>
        <taxon>Magnoliopsida</taxon>
        <taxon>Liliopsida</taxon>
        <taxon>Poales</taxon>
        <taxon>Poaceae</taxon>
        <taxon>BOP clade</taxon>
        <taxon>Oryzoideae</taxon>
        <taxon>Oryzeae</taxon>
        <taxon>Oryzinae</taxon>
        <taxon>Leersia</taxon>
    </lineage>
</organism>
<dbReference type="Gene3D" id="3.40.30.10">
    <property type="entry name" value="Glutaredoxin"/>
    <property type="match status" value="4"/>
</dbReference>
<evidence type="ECO:0000256" key="4">
    <source>
        <dbReference type="ARBA" id="ARBA00012723"/>
    </source>
</evidence>
<sequence length="538" mass="59813">MRARRLLAAGAMLLLFAVAAVAAARLDLDDDGDDSEVLDELLAVDDEEERGELDGAGKAAGGAAAEAVRRAQSMVLVLDNDNARRAVEENAELLLLGYAPWCERSAQLMPRFAEAAAALRAMGSAVAFAKLDGERYPKAASAVGVKGFPTVLLFVNGTEHQFTGLHTKDAIVTWVRKRTGAPVIRLQSKDSAEEFLKKEQTFAVGLFKNFEGAEYEEFVKAAMSENEVQFVETNDMNVAKILFPGIASEEQFLGLVKTEPEKFEKFNGAFEEKAILQFVELNKFPLITVFTELNSGKVYGSPIKMQVFTFAEAYDFEDLESMIEEIAREFKTKIMFIYVDTAEEKLAKPFLTLYGLEPEKPTVTAFDTSKGSKYLMEAEINAKNLQKFCLSLLDGTLPPYFRSEPVPEEKGLIEKVVGRTFDSSVLESPHNVFLEVHAPWCVDCEAISKNVEKLAKHFNDLDHANLKFARIDASVNEHPKLQINNYPTLLLYPAQDKSNPIKLSKKLNLKDMAKFIKEKLQIPDVKTVAPADNVKDEL</sequence>
<evidence type="ECO:0000256" key="12">
    <source>
        <dbReference type="ARBA" id="ARBA00060135"/>
    </source>
</evidence>
<dbReference type="AlphaFoldDB" id="A0A0D9WM85"/>
<evidence type="ECO:0000313" key="16">
    <source>
        <dbReference type="Proteomes" id="UP000032180"/>
    </source>
</evidence>
<keyword evidence="9" id="KW-0325">Glycoprotein</keyword>
<proteinExistence type="inferred from homology"/>
<dbReference type="CDD" id="cd02995">
    <property type="entry name" value="PDI_a_PDI_a'_C"/>
    <property type="match status" value="1"/>
</dbReference>
<dbReference type="Gramene" id="LPERR06G03830.1">
    <property type="protein sequence ID" value="LPERR06G03830.1"/>
    <property type="gene ID" value="LPERR06G03830"/>
</dbReference>
<dbReference type="STRING" id="77586.A0A0D9WM85"/>
<evidence type="ECO:0000313" key="15">
    <source>
        <dbReference type="EnsemblPlants" id="LPERR06G03830.1"/>
    </source>
</evidence>
<name>A0A0D9WM85_9ORYZ</name>
<dbReference type="InterPro" id="IPR013766">
    <property type="entry name" value="Thioredoxin_domain"/>
</dbReference>
<dbReference type="PANTHER" id="PTHR18929">
    <property type="entry name" value="PROTEIN DISULFIDE ISOMERASE"/>
    <property type="match status" value="1"/>
</dbReference>
<dbReference type="GO" id="GO:0006457">
    <property type="term" value="P:protein folding"/>
    <property type="evidence" value="ECO:0007669"/>
    <property type="project" value="TreeGrafter"/>
</dbReference>
<dbReference type="EC" id="5.3.4.1" evidence="4"/>
<dbReference type="eggNOG" id="KOG0190">
    <property type="taxonomic scope" value="Eukaryota"/>
</dbReference>
<evidence type="ECO:0000256" key="7">
    <source>
        <dbReference type="ARBA" id="ARBA00022824"/>
    </source>
</evidence>
<protein>
    <recommendedName>
        <fullName evidence="4">protein disulfide-isomerase</fullName>
        <ecNumber evidence="4">5.3.4.1</ecNumber>
    </recommendedName>
</protein>
<dbReference type="Proteomes" id="UP000032180">
    <property type="component" value="Chromosome 6"/>
</dbReference>
<dbReference type="CDD" id="cd02961">
    <property type="entry name" value="PDI_a_family"/>
    <property type="match status" value="1"/>
</dbReference>
<dbReference type="GO" id="GO:0005788">
    <property type="term" value="C:endoplasmic reticulum lumen"/>
    <property type="evidence" value="ECO:0007669"/>
    <property type="project" value="UniProtKB-SubCell"/>
</dbReference>
<evidence type="ECO:0000256" key="9">
    <source>
        <dbReference type="ARBA" id="ARBA00023180"/>
    </source>
</evidence>
<evidence type="ECO:0000256" key="6">
    <source>
        <dbReference type="ARBA" id="ARBA00022737"/>
    </source>
</evidence>
<evidence type="ECO:0000256" key="10">
    <source>
        <dbReference type="ARBA" id="ARBA00023235"/>
    </source>
</evidence>
<dbReference type="PANTHER" id="PTHR18929:SF189">
    <property type="entry name" value="PROTEIN DISULFIDE ISOMERASE-LIKE 1-5-RELATED"/>
    <property type="match status" value="1"/>
</dbReference>
<evidence type="ECO:0000256" key="3">
    <source>
        <dbReference type="ARBA" id="ARBA00006347"/>
    </source>
</evidence>
<evidence type="ECO:0000256" key="8">
    <source>
        <dbReference type="ARBA" id="ARBA00023157"/>
    </source>
</evidence>
<evidence type="ECO:0000256" key="2">
    <source>
        <dbReference type="ARBA" id="ARBA00004319"/>
    </source>
</evidence>
<reference evidence="16" key="2">
    <citation type="submission" date="2013-12" db="EMBL/GenBank/DDBJ databases">
        <authorList>
            <person name="Yu Y."/>
            <person name="Lee S."/>
            <person name="de Baynast K."/>
            <person name="Wissotski M."/>
            <person name="Liu L."/>
            <person name="Talag J."/>
            <person name="Goicoechea J."/>
            <person name="Angelova A."/>
            <person name="Jetty R."/>
            <person name="Kudrna D."/>
            <person name="Golser W."/>
            <person name="Rivera L."/>
            <person name="Zhang J."/>
            <person name="Wing R."/>
        </authorList>
    </citation>
    <scope>NUCLEOTIDE SEQUENCE</scope>
</reference>
<keyword evidence="8" id="KW-1015">Disulfide bond</keyword>
<dbReference type="PROSITE" id="PS51352">
    <property type="entry name" value="THIOREDOXIN_2"/>
    <property type="match status" value="2"/>
</dbReference>
<keyword evidence="6" id="KW-0677">Repeat</keyword>
<dbReference type="FunFam" id="3.40.30.10:FF:000042">
    <property type="entry name" value="protein disulfide-isomerase A2"/>
    <property type="match status" value="1"/>
</dbReference>
<evidence type="ECO:0000256" key="13">
    <source>
        <dbReference type="SAM" id="SignalP"/>
    </source>
</evidence>
<keyword evidence="7" id="KW-0256">Endoplasmic reticulum</keyword>
<evidence type="ECO:0000256" key="5">
    <source>
        <dbReference type="ARBA" id="ARBA00022729"/>
    </source>
</evidence>
<reference evidence="15 16" key="1">
    <citation type="submission" date="2012-08" db="EMBL/GenBank/DDBJ databases">
        <title>Oryza genome evolution.</title>
        <authorList>
            <person name="Wing R.A."/>
        </authorList>
    </citation>
    <scope>NUCLEOTIDE SEQUENCE</scope>
</reference>
<dbReference type="HOGENOM" id="CLU_025879_7_0_1"/>
<dbReference type="SUPFAM" id="SSF52833">
    <property type="entry name" value="Thioredoxin-like"/>
    <property type="match status" value="4"/>
</dbReference>
<feature type="signal peptide" evidence="13">
    <location>
        <begin position="1"/>
        <end position="23"/>
    </location>
</feature>
<evidence type="ECO:0000256" key="1">
    <source>
        <dbReference type="ARBA" id="ARBA00001182"/>
    </source>
</evidence>
<dbReference type="CDD" id="cd02981">
    <property type="entry name" value="PDI_b_family"/>
    <property type="match status" value="1"/>
</dbReference>
<keyword evidence="10" id="KW-0413">Isomerase</keyword>